<dbReference type="AlphaFoldDB" id="A0A2P5CTY5"/>
<evidence type="ECO:0000313" key="2">
    <source>
        <dbReference type="EMBL" id="PON64500.1"/>
    </source>
</evidence>
<keyword evidence="3" id="KW-1185">Reference proteome</keyword>
<evidence type="ECO:0000313" key="3">
    <source>
        <dbReference type="Proteomes" id="UP000237105"/>
    </source>
</evidence>
<organism evidence="2 3">
    <name type="scientific">Parasponia andersonii</name>
    <name type="common">Sponia andersonii</name>
    <dbReference type="NCBI Taxonomy" id="3476"/>
    <lineage>
        <taxon>Eukaryota</taxon>
        <taxon>Viridiplantae</taxon>
        <taxon>Streptophyta</taxon>
        <taxon>Embryophyta</taxon>
        <taxon>Tracheophyta</taxon>
        <taxon>Spermatophyta</taxon>
        <taxon>Magnoliopsida</taxon>
        <taxon>eudicotyledons</taxon>
        <taxon>Gunneridae</taxon>
        <taxon>Pentapetalae</taxon>
        <taxon>rosids</taxon>
        <taxon>fabids</taxon>
        <taxon>Rosales</taxon>
        <taxon>Cannabaceae</taxon>
        <taxon>Parasponia</taxon>
    </lineage>
</organism>
<comment type="caution">
    <text evidence="2">The sequence shown here is derived from an EMBL/GenBank/DDBJ whole genome shotgun (WGS) entry which is preliminary data.</text>
</comment>
<name>A0A2P5CTY5_PARAD</name>
<dbReference type="EMBL" id="JXTB01000095">
    <property type="protein sequence ID" value="PON64500.1"/>
    <property type="molecule type" value="Genomic_DNA"/>
</dbReference>
<accession>A0A2P5CTY5</accession>
<gene>
    <name evidence="2" type="ORF">PanWU01x14_123770</name>
</gene>
<feature type="compositionally biased region" description="Basic and acidic residues" evidence="1">
    <location>
        <begin position="1"/>
        <end position="16"/>
    </location>
</feature>
<proteinExistence type="predicted"/>
<protein>
    <submittedName>
        <fullName evidence="2">Uncharacterized protein</fullName>
    </submittedName>
</protein>
<dbReference type="Proteomes" id="UP000237105">
    <property type="component" value="Unassembled WGS sequence"/>
</dbReference>
<reference evidence="3" key="1">
    <citation type="submission" date="2016-06" db="EMBL/GenBank/DDBJ databases">
        <title>Parallel loss of symbiosis genes in relatives of nitrogen-fixing non-legume Parasponia.</title>
        <authorList>
            <person name="Van Velzen R."/>
            <person name="Holmer R."/>
            <person name="Bu F."/>
            <person name="Rutten L."/>
            <person name="Van Zeijl A."/>
            <person name="Liu W."/>
            <person name="Santuari L."/>
            <person name="Cao Q."/>
            <person name="Sharma T."/>
            <person name="Shen D."/>
            <person name="Roswanjaya Y."/>
            <person name="Wardhani T."/>
            <person name="Kalhor M.S."/>
            <person name="Jansen J."/>
            <person name="Van den Hoogen J."/>
            <person name="Gungor B."/>
            <person name="Hartog M."/>
            <person name="Hontelez J."/>
            <person name="Verver J."/>
            <person name="Yang W.-C."/>
            <person name="Schijlen E."/>
            <person name="Repin R."/>
            <person name="Schilthuizen M."/>
            <person name="Schranz E."/>
            <person name="Heidstra R."/>
            <person name="Miyata K."/>
            <person name="Fedorova E."/>
            <person name="Kohlen W."/>
            <person name="Bisseling T."/>
            <person name="Smit S."/>
            <person name="Geurts R."/>
        </authorList>
    </citation>
    <scope>NUCLEOTIDE SEQUENCE [LARGE SCALE GENOMIC DNA]</scope>
    <source>
        <strain evidence="3">cv. WU1-14</strain>
    </source>
</reference>
<evidence type="ECO:0000256" key="1">
    <source>
        <dbReference type="SAM" id="MobiDB-lite"/>
    </source>
</evidence>
<feature type="compositionally biased region" description="Basic residues" evidence="1">
    <location>
        <begin position="17"/>
        <end position="35"/>
    </location>
</feature>
<dbReference type="OrthoDB" id="10469611at2759"/>
<sequence length="129" mass="15763">MTMKEKWRQIQGEGERKTRRRGLFKRRSHHHRNRLRRRYRRKYQYARRRLFLWTFHRRNRRLPPISEQDSPKPPTTLEQIHLSSLLPLPPTPSILSPLIRTSNSTQLVSLSLSLRSIWEFLMVRDLNVN</sequence>
<feature type="region of interest" description="Disordered" evidence="1">
    <location>
        <begin position="1"/>
        <end position="35"/>
    </location>
</feature>